<gene>
    <name evidence="2" type="ORF">SPIL2461_LOCUS8185</name>
</gene>
<sequence length="295" mass="33370">MSRVKAQPHSPERKVVSCSRWWAKQALLAALLLEVYERHSTMVMLGLLAAAAAVLMRSCGTDARRWAWHFLQARQPNVKVYRQVLLLVFSFDALLRQPGVTVAVTLMILTQWLDLPWARLVRVLDASRQLLDILPTPRRPVLHRAMFAALALEALGSLSRLALVSLILVVLCALVRWRFRSRSSQSVELMFVMCEKMDAMRERMQSFRERLHMGRSEAYIQEVWRPSDVTWAGQMMALQPPQVAGSQGVSLSRFEAFGSNNLPWGSVSRLCACGSASAVAVMSRQLRKNSVQQLR</sequence>
<evidence type="ECO:0000256" key="1">
    <source>
        <dbReference type="SAM" id="Phobius"/>
    </source>
</evidence>
<reference evidence="2" key="1">
    <citation type="submission" date="2021-02" db="EMBL/GenBank/DDBJ databases">
        <authorList>
            <person name="Dougan E. K."/>
            <person name="Rhodes N."/>
            <person name="Thang M."/>
            <person name="Chan C."/>
        </authorList>
    </citation>
    <scope>NUCLEOTIDE SEQUENCE</scope>
</reference>
<comment type="caution">
    <text evidence="2">The sequence shown here is derived from an EMBL/GenBank/DDBJ whole genome shotgun (WGS) entry which is preliminary data.</text>
</comment>
<dbReference type="Proteomes" id="UP000649617">
    <property type="component" value="Unassembled WGS sequence"/>
</dbReference>
<organism evidence="2 3">
    <name type="scientific">Symbiodinium pilosum</name>
    <name type="common">Dinoflagellate</name>
    <dbReference type="NCBI Taxonomy" id="2952"/>
    <lineage>
        <taxon>Eukaryota</taxon>
        <taxon>Sar</taxon>
        <taxon>Alveolata</taxon>
        <taxon>Dinophyceae</taxon>
        <taxon>Suessiales</taxon>
        <taxon>Symbiodiniaceae</taxon>
        <taxon>Symbiodinium</taxon>
    </lineage>
</organism>
<protein>
    <submittedName>
        <fullName evidence="2">Uncharacterized protein</fullName>
    </submittedName>
</protein>
<keyword evidence="3" id="KW-1185">Reference proteome</keyword>
<evidence type="ECO:0000313" key="3">
    <source>
        <dbReference type="Proteomes" id="UP000649617"/>
    </source>
</evidence>
<dbReference type="OrthoDB" id="416093at2759"/>
<evidence type="ECO:0000313" key="2">
    <source>
        <dbReference type="EMBL" id="CAE7345532.1"/>
    </source>
</evidence>
<dbReference type="AlphaFoldDB" id="A0A812PS25"/>
<name>A0A812PS25_SYMPI</name>
<keyword evidence="1" id="KW-0812">Transmembrane</keyword>
<dbReference type="EMBL" id="CAJNIZ010013236">
    <property type="protein sequence ID" value="CAE7345532.1"/>
    <property type="molecule type" value="Genomic_DNA"/>
</dbReference>
<feature type="transmembrane region" description="Helical" evidence="1">
    <location>
        <begin position="145"/>
        <end position="175"/>
    </location>
</feature>
<proteinExistence type="predicted"/>
<accession>A0A812PS25</accession>
<keyword evidence="1" id="KW-0472">Membrane</keyword>
<keyword evidence="1" id="KW-1133">Transmembrane helix</keyword>